<dbReference type="GeneID" id="108997290"/>
<evidence type="ECO:0000256" key="7">
    <source>
        <dbReference type="ARBA" id="ARBA00023242"/>
    </source>
</evidence>
<dbReference type="GO" id="GO:0032259">
    <property type="term" value="P:methylation"/>
    <property type="evidence" value="ECO:0007669"/>
    <property type="project" value="UniProtKB-KW"/>
</dbReference>
<dbReference type="InterPro" id="IPR003105">
    <property type="entry name" value="SRA_YDG"/>
</dbReference>
<dbReference type="PROSITE" id="PS50280">
    <property type="entry name" value="SET"/>
    <property type="match status" value="1"/>
</dbReference>
<dbReference type="AlphaFoldDB" id="A0A2I4FBM2"/>
<keyword evidence="8" id="KW-0137">Centromere</keyword>
<dbReference type="InterPro" id="IPR046341">
    <property type="entry name" value="SET_dom_sf"/>
</dbReference>
<keyword evidence="15" id="KW-1185">Reference proteome</keyword>
<evidence type="ECO:0000256" key="10">
    <source>
        <dbReference type="SAM" id="MobiDB-lite"/>
    </source>
</evidence>
<comment type="subcellular location">
    <subcellularLocation>
        <location evidence="1">Chromosome</location>
        <location evidence="1">Centromere</location>
    </subcellularLocation>
    <subcellularLocation>
        <location evidence="9">Nucleus</location>
    </subcellularLocation>
</comment>
<dbReference type="OrthoDB" id="5792673at2759"/>
<evidence type="ECO:0000259" key="11">
    <source>
        <dbReference type="PROSITE" id="PS50280"/>
    </source>
</evidence>
<dbReference type="SMART" id="SM00468">
    <property type="entry name" value="PreSET"/>
    <property type="match status" value="1"/>
</dbReference>
<dbReference type="InterPro" id="IPR007728">
    <property type="entry name" value="Pre-SET_dom"/>
</dbReference>
<evidence type="ECO:0000256" key="4">
    <source>
        <dbReference type="ARBA" id="ARBA00022679"/>
    </source>
</evidence>
<keyword evidence="2" id="KW-0158">Chromosome</keyword>
<dbReference type="Gene3D" id="2.30.280.10">
    <property type="entry name" value="SRA-YDG"/>
    <property type="match status" value="1"/>
</dbReference>
<dbReference type="SUPFAM" id="SSF82199">
    <property type="entry name" value="SET domain"/>
    <property type="match status" value="1"/>
</dbReference>
<dbReference type="SMART" id="SM00466">
    <property type="entry name" value="SRA"/>
    <property type="match status" value="1"/>
</dbReference>
<dbReference type="RefSeq" id="XP_018829041.2">
    <property type="nucleotide sequence ID" value="XM_018973496.2"/>
</dbReference>
<dbReference type="InterPro" id="IPR015947">
    <property type="entry name" value="PUA-like_sf"/>
</dbReference>
<dbReference type="SUPFAM" id="SSF88697">
    <property type="entry name" value="PUA domain-like"/>
    <property type="match status" value="1"/>
</dbReference>
<dbReference type="SMART" id="SM00317">
    <property type="entry name" value="SET"/>
    <property type="match status" value="1"/>
</dbReference>
<dbReference type="PROSITE" id="PS50867">
    <property type="entry name" value="PRE_SET"/>
    <property type="match status" value="1"/>
</dbReference>
<gene>
    <name evidence="16 17" type="primary">LOC108997290</name>
</gene>
<feature type="region of interest" description="Disordered" evidence="10">
    <location>
        <begin position="139"/>
        <end position="163"/>
    </location>
</feature>
<dbReference type="InterPro" id="IPR003616">
    <property type="entry name" value="Post-SET_dom"/>
</dbReference>
<dbReference type="GO" id="GO:0000775">
    <property type="term" value="C:chromosome, centromeric region"/>
    <property type="evidence" value="ECO:0007669"/>
    <property type="project" value="UniProtKB-SubCell"/>
</dbReference>
<dbReference type="InterPro" id="IPR036987">
    <property type="entry name" value="SRA-YDG_sf"/>
</dbReference>
<accession>A0A2I4FBM2</accession>
<dbReference type="PANTHER" id="PTHR45660">
    <property type="entry name" value="HISTONE-LYSINE N-METHYLTRANSFERASE SETMAR"/>
    <property type="match status" value="1"/>
</dbReference>
<evidence type="ECO:0000313" key="17">
    <source>
        <dbReference type="RefSeq" id="XP_035539900.1"/>
    </source>
</evidence>
<dbReference type="KEGG" id="jre:108997290"/>
<dbReference type="Pfam" id="PF02182">
    <property type="entry name" value="SAD_SRA"/>
    <property type="match status" value="1"/>
</dbReference>
<evidence type="ECO:0000313" key="15">
    <source>
        <dbReference type="Proteomes" id="UP000235220"/>
    </source>
</evidence>
<evidence type="ECO:0000256" key="3">
    <source>
        <dbReference type="ARBA" id="ARBA00022603"/>
    </source>
</evidence>
<dbReference type="PROSITE" id="PS51015">
    <property type="entry name" value="YDG"/>
    <property type="match status" value="1"/>
</dbReference>
<dbReference type="PROSITE" id="PS50868">
    <property type="entry name" value="POST_SET"/>
    <property type="match status" value="1"/>
</dbReference>
<proteinExistence type="predicted"/>
<evidence type="ECO:0000259" key="12">
    <source>
        <dbReference type="PROSITE" id="PS50867"/>
    </source>
</evidence>
<evidence type="ECO:0000256" key="5">
    <source>
        <dbReference type="ARBA" id="ARBA00022691"/>
    </source>
</evidence>
<dbReference type="GO" id="GO:0003690">
    <property type="term" value="F:double-stranded DNA binding"/>
    <property type="evidence" value="ECO:0000318"/>
    <property type="project" value="GO_Central"/>
</dbReference>
<dbReference type="Gene3D" id="2.170.270.10">
    <property type="entry name" value="SET domain"/>
    <property type="match status" value="1"/>
</dbReference>
<dbReference type="InterPro" id="IPR051357">
    <property type="entry name" value="H3K9_HMTase_SUVAR3-9"/>
</dbReference>
<dbReference type="GO" id="GO:0008270">
    <property type="term" value="F:zinc ion binding"/>
    <property type="evidence" value="ECO:0007669"/>
    <property type="project" value="InterPro"/>
</dbReference>
<evidence type="ECO:0000259" key="14">
    <source>
        <dbReference type="PROSITE" id="PS51015"/>
    </source>
</evidence>
<feature type="domain" description="SET" evidence="11">
    <location>
        <begin position="487"/>
        <end position="637"/>
    </location>
</feature>
<dbReference type="Pfam" id="PF00856">
    <property type="entry name" value="SET"/>
    <property type="match status" value="1"/>
</dbReference>
<feature type="domain" description="Post-SET" evidence="13">
    <location>
        <begin position="651"/>
        <end position="667"/>
    </location>
</feature>
<dbReference type="PANTHER" id="PTHR45660:SF94">
    <property type="entry name" value="HISTONE-LYSINE N-METHYLTRANSFERASE, H3 LYSINE-9 SPECIFIC SUVH4"/>
    <property type="match status" value="1"/>
</dbReference>
<keyword evidence="4" id="KW-0808">Transferase</keyword>
<keyword evidence="5" id="KW-0949">S-adenosyl-L-methionine</keyword>
<dbReference type="RefSeq" id="XP_035539900.1">
    <property type="nucleotide sequence ID" value="XM_035684007.1"/>
</dbReference>
<dbReference type="STRING" id="51240.A0A2I4FBM2"/>
<keyword evidence="6" id="KW-0156">Chromatin regulator</keyword>
<organism evidence="15 16">
    <name type="scientific">Juglans regia</name>
    <name type="common">English walnut</name>
    <dbReference type="NCBI Taxonomy" id="51240"/>
    <lineage>
        <taxon>Eukaryota</taxon>
        <taxon>Viridiplantae</taxon>
        <taxon>Streptophyta</taxon>
        <taxon>Embryophyta</taxon>
        <taxon>Tracheophyta</taxon>
        <taxon>Spermatophyta</taxon>
        <taxon>Magnoliopsida</taxon>
        <taxon>eudicotyledons</taxon>
        <taxon>Gunneridae</taxon>
        <taxon>Pentapetalae</taxon>
        <taxon>rosids</taxon>
        <taxon>fabids</taxon>
        <taxon>Fagales</taxon>
        <taxon>Juglandaceae</taxon>
        <taxon>Juglans</taxon>
    </lineage>
</organism>
<evidence type="ECO:0000313" key="16">
    <source>
        <dbReference type="RefSeq" id="XP_018829041.2"/>
    </source>
</evidence>
<evidence type="ECO:0000259" key="13">
    <source>
        <dbReference type="PROSITE" id="PS50868"/>
    </source>
</evidence>
<dbReference type="GO" id="GO:0042054">
    <property type="term" value="F:histone methyltransferase activity"/>
    <property type="evidence" value="ECO:0000318"/>
    <property type="project" value="GO_Central"/>
</dbReference>
<evidence type="ECO:0000256" key="8">
    <source>
        <dbReference type="ARBA" id="ARBA00023328"/>
    </source>
</evidence>
<evidence type="ECO:0000256" key="1">
    <source>
        <dbReference type="ARBA" id="ARBA00004584"/>
    </source>
</evidence>
<dbReference type="InterPro" id="IPR025794">
    <property type="entry name" value="H3-K9-MeTrfase_plant"/>
</dbReference>
<evidence type="ECO:0000256" key="2">
    <source>
        <dbReference type="ARBA" id="ARBA00022454"/>
    </source>
</evidence>
<feature type="domain" description="Pre-SET" evidence="12">
    <location>
        <begin position="422"/>
        <end position="484"/>
    </location>
</feature>
<feature type="region of interest" description="Disordered" evidence="10">
    <location>
        <begin position="53"/>
        <end position="72"/>
    </location>
</feature>
<evidence type="ECO:0000256" key="6">
    <source>
        <dbReference type="ARBA" id="ARBA00022853"/>
    </source>
</evidence>
<reference evidence="16 17" key="1">
    <citation type="submission" date="2025-04" db="UniProtKB">
        <authorList>
            <consortium name="RefSeq"/>
        </authorList>
    </citation>
    <scope>IDENTIFICATION</scope>
    <source>
        <tissue evidence="16 17">Leaves</tissue>
    </source>
</reference>
<dbReference type="InterPro" id="IPR001214">
    <property type="entry name" value="SET_dom"/>
</dbReference>
<feature type="region of interest" description="Disordered" evidence="10">
    <location>
        <begin position="1"/>
        <end position="35"/>
    </location>
</feature>
<protein>
    <submittedName>
        <fullName evidence="16 17">Histone-lysine N-methyltransferase, H3 lysine-9 specific SUVH4-like isoform X1</fullName>
    </submittedName>
</protein>
<name>A0A2I4FBM2_JUGRE</name>
<sequence length="667" mass="74508">MVVVKDSGGNIASKKNVAQCGKKIEPKSPVRRSPRLQKLQRMASPRLQKTLEDQKPLGSCKRKRLSDGVKDQVSEKMTEAGFVEDIVCTSDTRTGHNSGCPPQVDDLNKSAASVKRTLRIFNRFYLRFVQEEDKRCKKPKDKDLKLSNGLDNNNRNASDDSLRRCSKRPDLKAISEMVKSNKILYPKKIGHLPGINVGHQFFSRAEMVAVGLHGLWLSGIDYIGESCKIVEYRNFTLPLAVSIVLSGQYEDDVDNSEEVVYTGQGGNDLLGNKRQIKDQVMCRGNLALKNSMDQDVSVRVIRGHKCASGNIRKVYTYDGLYKVDHYWKERGVAGFIVFKYRLKRIEGQPKLLTNLVSFARQRVSRGHSELDGFVCEDICGGQENLCIPASNENDVPPVAPSGFEYIKSIQVAHNVTMPPNAPGCNCKGKCTNAEKCYCARLNGGDFPYVRQDGGRLVEPRDVVYECGPRCGCGPNCVNRTSQQGMKYQLEVYRTENKGWAVRSRNFIPSGAPVCEYVGILRKNCELDSVSGNDYIFDIDCWQTINGIGGRERRSCDASIRLSNHAKEIYDQISESEPEFCIDAGASGNVARFINHGCEPNLFVQCVLSSHHDVRLARVMLFAADDIVPMQELTYDYGYELDSVIGPDGKIITMPCYCGAGDCRKRLY</sequence>
<dbReference type="Proteomes" id="UP000235220">
    <property type="component" value="Chromosome 13"/>
</dbReference>
<dbReference type="GO" id="GO:0005634">
    <property type="term" value="C:nucleus"/>
    <property type="evidence" value="ECO:0007669"/>
    <property type="project" value="UniProtKB-SubCell"/>
</dbReference>
<feature type="domain" description="YDG" evidence="14">
    <location>
        <begin position="190"/>
        <end position="344"/>
    </location>
</feature>
<dbReference type="Pfam" id="PF05033">
    <property type="entry name" value="Pre-SET"/>
    <property type="match status" value="1"/>
</dbReference>
<keyword evidence="7 9" id="KW-0539">Nucleus</keyword>
<evidence type="ECO:0000256" key="9">
    <source>
        <dbReference type="PROSITE-ProRule" id="PRU00358"/>
    </source>
</evidence>
<keyword evidence="3" id="KW-0489">Methyltransferase</keyword>
<dbReference type="PROSITE" id="PS51575">
    <property type="entry name" value="SAM_MT43_SUVAR39_2"/>
    <property type="match status" value="1"/>
</dbReference>